<dbReference type="Proteomes" id="UP001501671">
    <property type="component" value="Unassembled WGS sequence"/>
</dbReference>
<dbReference type="PROSITE" id="PS00211">
    <property type="entry name" value="ABC_TRANSPORTER_1"/>
    <property type="match status" value="1"/>
</dbReference>
<evidence type="ECO:0000259" key="7">
    <source>
        <dbReference type="PROSITE" id="PS50893"/>
    </source>
</evidence>
<keyword evidence="2" id="KW-1003">Cell membrane</keyword>
<protein>
    <submittedName>
        <fullName evidence="8">Sugar ABC transporter ATP-binding protein</fullName>
    </submittedName>
</protein>
<accession>A0ABP8GZA7</accession>
<keyword evidence="6 8" id="KW-0067">ATP-binding</keyword>
<evidence type="ECO:0000256" key="1">
    <source>
        <dbReference type="ARBA" id="ARBA00022448"/>
    </source>
</evidence>
<comment type="caution">
    <text evidence="8">The sequence shown here is derived from an EMBL/GenBank/DDBJ whole genome shotgun (WGS) entry which is preliminary data.</text>
</comment>
<organism evidence="8 9">
    <name type="scientific">Pigmentiphaga soli</name>
    <dbReference type="NCBI Taxonomy" id="1007095"/>
    <lineage>
        <taxon>Bacteria</taxon>
        <taxon>Pseudomonadati</taxon>
        <taxon>Pseudomonadota</taxon>
        <taxon>Betaproteobacteria</taxon>
        <taxon>Burkholderiales</taxon>
        <taxon>Alcaligenaceae</taxon>
        <taxon>Pigmentiphaga</taxon>
    </lineage>
</organism>
<dbReference type="InterPro" id="IPR017871">
    <property type="entry name" value="ABC_transporter-like_CS"/>
</dbReference>
<evidence type="ECO:0000313" key="9">
    <source>
        <dbReference type="Proteomes" id="UP001501671"/>
    </source>
</evidence>
<keyword evidence="2" id="KW-0472">Membrane</keyword>
<dbReference type="RefSeq" id="WP_345249174.1">
    <property type="nucleotide sequence ID" value="NZ_BAABFO010000008.1"/>
</dbReference>
<reference evidence="9" key="1">
    <citation type="journal article" date="2019" name="Int. J. Syst. Evol. Microbiol.">
        <title>The Global Catalogue of Microorganisms (GCM) 10K type strain sequencing project: providing services to taxonomists for standard genome sequencing and annotation.</title>
        <authorList>
            <consortium name="The Broad Institute Genomics Platform"/>
            <consortium name="The Broad Institute Genome Sequencing Center for Infectious Disease"/>
            <person name="Wu L."/>
            <person name="Ma J."/>
        </authorList>
    </citation>
    <scope>NUCLEOTIDE SEQUENCE [LARGE SCALE GENOMIC DNA]</scope>
    <source>
        <strain evidence="9">JCM 17666</strain>
    </source>
</reference>
<feature type="domain" description="ABC transporter" evidence="7">
    <location>
        <begin position="4"/>
        <end position="239"/>
    </location>
</feature>
<dbReference type="PANTHER" id="PTHR43790:SF9">
    <property type="entry name" value="GALACTOFURANOSE TRANSPORTER ATP-BINDING PROTEIN YTFR"/>
    <property type="match status" value="1"/>
</dbReference>
<evidence type="ECO:0000313" key="8">
    <source>
        <dbReference type="EMBL" id="GAA4332049.1"/>
    </source>
</evidence>
<feature type="domain" description="ABC transporter" evidence="7">
    <location>
        <begin position="250"/>
        <end position="500"/>
    </location>
</feature>
<dbReference type="PANTHER" id="PTHR43790">
    <property type="entry name" value="CARBOHYDRATE TRANSPORT ATP-BINDING PROTEIN MG119-RELATED"/>
    <property type="match status" value="1"/>
</dbReference>
<dbReference type="InterPro" id="IPR003439">
    <property type="entry name" value="ABC_transporter-like_ATP-bd"/>
</dbReference>
<dbReference type="SMART" id="SM00382">
    <property type="entry name" value="AAA"/>
    <property type="match status" value="2"/>
</dbReference>
<dbReference type="EMBL" id="BAABFO010000008">
    <property type="protein sequence ID" value="GAA4332049.1"/>
    <property type="molecule type" value="Genomic_DNA"/>
</dbReference>
<keyword evidence="3" id="KW-0762">Sugar transport</keyword>
<keyword evidence="9" id="KW-1185">Reference proteome</keyword>
<evidence type="ECO:0000256" key="5">
    <source>
        <dbReference type="ARBA" id="ARBA00022741"/>
    </source>
</evidence>
<dbReference type="CDD" id="cd03216">
    <property type="entry name" value="ABC_Carb_Monos_I"/>
    <property type="match status" value="1"/>
</dbReference>
<dbReference type="Gene3D" id="3.40.50.300">
    <property type="entry name" value="P-loop containing nucleotide triphosphate hydrolases"/>
    <property type="match status" value="2"/>
</dbReference>
<dbReference type="InterPro" id="IPR050107">
    <property type="entry name" value="ABC_carbohydrate_import_ATPase"/>
</dbReference>
<keyword evidence="1" id="KW-0813">Transport</keyword>
<dbReference type="CDD" id="cd03215">
    <property type="entry name" value="ABC_Carb_Monos_II"/>
    <property type="match status" value="1"/>
</dbReference>
<evidence type="ECO:0000256" key="2">
    <source>
        <dbReference type="ARBA" id="ARBA00022475"/>
    </source>
</evidence>
<dbReference type="PROSITE" id="PS50893">
    <property type="entry name" value="ABC_TRANSPORTER_2"/>
    <property type="match status" value="2"/>
</dbReference>
<keyword evidence="5" id="KW-0547">Nucleotide-binding</keyword>
<name>A0ABP8GZA7_9BURK</name>
<dbReference type="InterPro" id="IPR027417">
    <property type="entry name" value="P-loop_NTPase"/>
</dbReference>
<gene>
    <name evidence="8" type="ORF">GCM10023144_21560</name>
</gene>
<dbReference type="Pfam" id="PF00005">
    <property type="entry name" value="ABC_tran"/>
    <property type="match status" value="2"/>
</dbReference>
<dbReference type="SUPFAM" id="SSF52540">
    <property type="entry name" value="P-loop containing nucleoside triphosphate hydrolases"/>
    <property type="match status" value="2"/>
</dbReference>
<evidence type="ECO:0000256" key="3">
    <source>
        <dbReference type="ARBA" id="ARBA00022597"/>
    </source>
</evidence>
<dbReference type="InterPro" id="IPR003593">
    <property type="entry name" value="AAA+_ATPase"/>
</dbReference>
<sequence>MSVLIVQGLRKRFGGVHALRGVDLALRTGEVNALLGENGAGKSTLIKILSGIVQADEGSFTLDGQPVAPDSVAKANELGIQTVHQELELALPLSVAENIFMGRLPGRAGRIDWKALYEQASRSLQTMGSKIDPRTPVAHLSISDRQVVEIAKGLARKASFLVLDEPTAALPPSEVANLLRVVRRLRDQGVGILYVTHRLDEVAQIADRATILRDGSVVGSLEREAISRDALVRHILGRDEDKIPQSAPPKSAAPVVECQELASGNDLRGLSFQAAEGEILGFFGLLGAGQSAIGDSLFGLRKARCAFFRARAAGRQAPDAAGGQRLPASPRRALALGMAYVPADRKGAGLATSLQIGENLLMPDMGRVSRWGLVDGKRMAEVCQAAIKAYDIRCAGFRQRVDELSGGNQQKVSVAKWAVRGVRILYLDEPTRGVDVGARVEIYRFVQSLAARGGTCLISSSDAAEIAAIATRVIVMKAGRALKELRGSEITEAGLIAAAL</sequence>
<evidence type="ECO:0000256" key="6">
    <source>
        <dbReference type="ARBA" id="ARBA00022840"/>
    </source>
</evidence>
<keyword evidence="4" id="KW-0677">Repeat</keyword>
<proteinExistence type="predicted"/>
<dbReference type="GO" id="GO:0005524">
    <property type="term" value="F:ATP binding"/>
    <property type="evidence" value="ECO:0007669"/>
    <property type="project" value="UniProtKB-KW"/>
</dbReference>
<evidence type="ECO:0000256" key="4">
    <source>
        <dbReference type="ARBA" id="ARBA00022737"/>
    </source>
</evidence>